<dbReference type="STRING" id="1322246.BN4_20136"/>
<proteinExistence type="inferred from homology"/>
<evidence type="ECO:0000313" key="7">
    <source>
        <dbReference type="Proteomes" id="UP000011724"/>
    </source>
</evidence>
<feature type="chain" id="PRO_5004019098" evidence="5">
    <location>
        <begin position="25"/>
        <end position="323"/>
    </location>
</feature>
<protein>
    <submittedName>
        <fullName evidence="6">Periplasmic solute binding protein</fullName>
    </submittedName>
</protein>
<organism evidence="6 7">
    <name type="scientific">Pseudodesulfovibrio piezophilus (strain DSM 21447 / JCM 15486 / C1TLV30)</name>
    <name type="common">Desulfovibrio piezophilus</name>
    <dbReference type="NCBI Taxonomy" id="1322246"/>
    <lineage>
        <taxon>Bacteria</taxon>
        <taxon>Pseudomonadati</taxon>
        <taxon>Thermodesulfobacteriota</taxon>
        <taxon>Desulfovibrionia</taxon>
        <taxon>Desulfovibrionales</taxon>
        <taxon>Desulfovibrionaceae</taxon>
    </lineage>
</organism>
<dbReference type="PANTHER" id="PTHR42953">
    <property type="entry name" value="HIGH-AFFINITY ZINC UPTAKE SYSTEM PROTEIN ZNUA-RELATED"/>
    <property type="match status" value="1"/>
</dbReference>
<sequence>MKQIFKVFLSSLLALTLTALPAMGAQTNVFVSIMPQKYFVEQIGKDLVNVDVLVMPGANPHMYEPSPKQMTQLSKAKAYFSIGITLEETWIPRIKSANSALQVFETDHGITKIAMVAHHHEEHGENHEAHEHEHAMHEHSEEHEHAMHGHAEEHGHHEHKGLDPHVWLSPARVKIIASNICAGLVEIDPANKLAYERNLAAFIREIEKTDKAIADKLAMVPKNRRSFLVFHPSWGYFADQYGLTQITIEEEGNEPSPKHLAEIIEHGQELDIHVVFVQPQFSRKNAQVIADELGAQVLPLDPLAEDWKKNLLDATDAFVDALR</sequence>
<dbReference type="BioCyc" id="DPIE1322246:BN4_RS14905-MONOMER"/>
<evidence type="ECO:0000256" key="4">
    <source>
        <dbReference type="SAM" id="MobiDB-lite"/>
    </source>
</evidence>
<keyword evidence="3 5" id="KW-0732">Signal</keyword>
<feature type="region of interest" description="Disordered" evidence="4">
    <location>
        <begin position="121"/>
        <end position="161"/>
    </location>
</feature>
<feature type="signal peptide" evidence="5">
    <location>
        <begin position="1"/>
        <end position="24"/>
    </location>
</feature>
<dbReference type="Pfam" id="PF01297">
    <property type="entry name" value="ZnuA"/>
    <property type="match status" value="1"/>
</dbReference>
<dbReference type="EMBL" id="FO203427">
    <property type="protein sequence ID" value="CCH50198.1"/>
    <property type="molecule type" value="Genomic_DNA"/>
</dbReference>
<comment type="similarity">
    <text evidence="1">Belongs to the bacterial solute-binding protein 9 family.</text>
</comment>
<evidence type="ECO:0000256" key="2">
    <source>
        <dbReference type="ARBA" id="ARBA00022448"/>
    </source>
</evidence>
<dbReference type="eggNOG" id="COG0803">
    <property type="taxonomic scope" value="Bacteria"/>
</dbReference>
<dbReference type="GO" id="GO:0030001">
    <property type="term" value="P:metal ion transport"/>
    <property type="evidence" value="ECO:0007669"/>
    <property type="project" value="InterPro"/>
</dbReference>
<reference evidence="7" key="2">
    <citation type="journal article" date="2013" name="Stand. Genomic Sci.">
        <title>Complete genome sequence of Desulfocapsa sulfexigens, a marine deltaproteobacterium specialized in disproportionating inorganic sulfur compounds.</title>
        <authorList>
            <person name="Finster K.W."/>
            <person name="Kjeldsen K.U."/>
            <person name="Kube M."/>
            <person name="Reinhardt R."/>
            <person name="Mussmann M."/>
            <person name="Amann R."/>
            <person name="Schreiber L."/>
        </authorList>
    </citation>
    <scope>NUCLEOTIDE SEQUENCE [LARGE SCALE GENOMIC DNA]</scope>
    <source>
        <strain evidence="7">DSM 10523 / SB164P1</strain>
    </source>
</reference>
<accession>M1WY81</accession>
<dbReference type="OrthoDB" id="9810636at2"/>
<evidence type="ECO:0000313" key="6">
    <source>
        <dbReference type="EMBL" id="CCH50198.1"/>
    </source>
</evidence>
<dbReference type="AlphaFoldDB" id="M1WY81"/>
<dbReference type="GO" id="GO:0046872">
    <property type="term" value="F:metal ion binding"/>
    <property type="evidence" value="ECO:0007669"/>
    <property type="project" value="InterPro"/>
</dbReference>
<dbReference type="PANTHER" id="PTHR42953:SF3">
    <property type="entry name" value="HIGH-AFFINITY ZINC UPTAKE SYSTEM PROTEIN ZNUA"/>
    <property type="match status" value="1"/>
</dbReference>
<keyword evidence="2" id="KW-0813">Transport</keyword>
<dbReference type="PATRIC" id="fig|879567.3.peg.3193"/>
<gene>
    <name evidence="6" type="ordered locus">BN4_20136</name>
</gene>
<dbReference type="HOGENOM" id="CLU_016838_1_0_7"/>
<keyword evidence="7" id="KW-1185">Reference proteome</keyword>
<dbReference type="SUPFAM" id="SSF53807">
    <property type="entry name" value="Helical backbone' metal receptor"/>
    <property type="match status" value="1"/>
</dbReference>
<dbReference type="RefSeq" id="WP_015416240.1">
    <property type="nucleotide sequence ID" value="NC_020409.1"/>
</dbReference>
<evidence type="ECO:0000256" key="3">
    <source>
        <dbReference type="ARBA" id="ARBA00022729"/>
    </source>
</evidence>
<reference evidence="6 7" key="1">
    <citation type="journal article" date="2013" name="PLoS ONE">
        <title>The first genomic and proteomic characterization of a deep-sea sulfate reducer: insights into the piezophilic lifestyle of Desulfovibrio piezophilus.</title>
        <authorList>
            <person name="Pradel N."/>
            <person name="Ji B."/>
            <person name="Gimenez G."/>
            <person name="Talla E."/>
            <person name="Lenoble P."/>
            <person name="Garel M."/>
            <person name="Tamburini C."/>
            <person name="Fourquet P."/>
            <person name="Lebrun R."/>
            <person name="Bertin P."/>
            <person name="Denis Y."/>
            <person name="Pophillat M."/>
            <person name="Barbe V."/>
            <person name="Ollivier B."/>
            <person name="Dolla A."/>
        </authorList>
    </citation>
    <scope>NUCLEOTIDE SEQUENCE [LARGE SCALE GENOMIC DNA]</scope>
    <source>
        <strain evidence="7">DSM 10523 / SB164P1</strain>
    </source>
</reference>
<evidence type="ECO:0000256" key="1">
    <source>
        <dbReference type="ARBA" id="ARBA00011028"/>
    </source>
</evidence>
<evidence type="ECO:0000256" key="5">
    <source>
        <dbReference type="SAM" id="SignalP"/>
    </source>
</evidence>
<dbReference type="InterPro" id="IPR006127">
    <property type="entry name" value="ZnuA-like"/>
</dbReference>
<dbReference type="Gene3D" id="3.40.50.1980">
    <property type="entry name" value="Nitrogenase molybdenum iron protein domain"/>
    <property type="match status" value="3"/>
</dbReference>
<dbReference type="KEGG" id="dpi:BN4_20136"/>
<dbReference type="Proteomes" id="UP000011724">
    <property type="component" value="Chromosome"/>
</dbReference>
<dbReference type="InterPro" id="IPR050492">
    <property type="entry name" value="Bact_metal-bind_prot9"/>
</dbReference>
<name>M1WY81_PSEP2</name>